<organism evidence="1 2">
    <name type="scientific">Pseudonaja textilis</name>
    <name type="common">Eastern brown snake</name>
    <dbReference type="NCBI Taxonomy" id="8673"/>
    <lineage>
        <taxon>Eukaryota</taxon>
        <taxon>Metazoa</taxon>
        <taxon>Chordata</taxon>
        <taxon>Craniata</taxon>
        <taxon>Vertebrata</taxon>
        <taxon>Euteleostomi</taxon>
        <taxon>Lepidosauria</taxon>
        <taxon>Squamata</taxon>
        <taxon>Bifurcata</taxon>
        <taxon>Unidentata</taxon>
        <taxon>Episquamata</taxon>
        <taxon>Toxicofera</taxon>
        <taxon>Serpentes</taxon>
        <taxon>Colubroidea</taxon>
        <taxon>Elapidae</taxon>
        <taxon>Hydrophiinae</taxon>
        <taxon>Pseudonaja</taxon>
    </lineage>
</organism>
<sequence>MSIGYDEQNPDGNCRTKIGALSLFMGDAEDKENLMKHGITHILSVHNNAKPLLEVSIANPL</sequence>
<dbReference type="Proteomes" id="UP000472273">
    <property type="component" value="Unplaced"/>
</dbReference>
<evidence type="ECO:0000313" key="1">
    <source>
        <dbReference type="Ensembl" id="ENSPTXP00000008158.1"/>
    </source>
</evidence>
<keyword evidence="2" id="KW-1185">Reference proteome</keyword>
<dbReference type="AlphaFoldDB" id="A0A670YAV3"/>
<dbReference type="Ensembl" id="ENSPTXT00000008447.1">
    <property type="protein sequence ID" value="ENSPTXP00000008158.1"/>
    <property type="gene ID" value="ENSPTXG00000005928.1"/>
</dbReference>
<reference evidence="1" key="1">
    <citation type="submission" date="2025-08" db="UniProtKB">
        <authorList>
            <consortium name="Ensembl"/>
        </authorList>
    </citation>
    <scope>IDENTIFICATION</scope>
</reference>
<accession>A0A670YAV3</accession>
<name>A0A670YAV3_PSETE</name>
<protein>
    <submittedName>
        <fullName evidence="1">Uncharacterized protein</fullName>
    </submittedName>
</protein>
<evidence type="ECO:0000313" key="2">
    <source>
        <dbReference type="Proteomes" id="UP000472273"/>
    </source>
</evidence>
<reference evidence="1" key="2">
    <citation type="submission" date="2025-09" db="UniProtKB">
        <authorList>
            <consortium name="Ensembl"/>
        </authorList>
    </citation>
    <scope>IDENTIFICATION</scope>
</reference>
<proteinExistence type="predicted"/>
<dbReference type="GeneTree" id="ENSGT01030000239461"/>